<sequence length="68" mass="8295">MKTENLQKIYLLGCRRYPCLFAIFFFFVWCVIYLQFLPPLVVSYWFLLLFPILSVHVFHKRSRFKASV</sequence>
<protein>
    <submittedName>
        <fullName evidence="2">Uncharacterized protein</fullName>
    </submittedName>
</protein>
<dbReference type="Proteomes" id="UP000299084">
    <property type="component" value="Unassembled WGS sequence"/>
</dbReference>
<evidence type="ECO:0000313" key="3">
    <source>
        <dbReference type="Proteomes" id="UP000299084"/>
    </source>
</evidence>
<proteinExistence type="predicted"/>
<evidence type="ECO:0000313" key="2">
    <source>
        <dbReference type="EMBL" id="KAB1254487.1"/>
    </source>
</evidence>
<comment type="caution">
    <text evidence="2">The sequence shown here is derived from an EMBL/GenBank/DDBJ whole genome shotgun (WGS) entry which is preliminary data.</text>
</comment>
<reference evidence="2 3" key="1">
    <citation type="journal article" date="2019" name="Mol. Ecol. Resour.">
        <title>Improving Illumina assemblies with Hi-C and long reads: an example with the North African dromedary.</title>
        <authorList>
            <person name="Elbers J.P."/>
            <person name="Rogers M.F."/>
            <person name="Perelman P.L."/>
            <person name="Proskuryakova A.A."/>
            <person name="Serdyukova N.A."/>
            <person name="Johnson W.E."/>
            <person name="Horin P."/>
            <person name="Corander J."/>
            <person name="Murphy D."/>
            <person name="Burger P.A."/>
        </authorList>
    </citation>
    <scope>NUCLEOTIDE SEQUENCE [LARGE SCALE GENOMIC DNA]</scope>
    <source>
        <strain evidence="2">Drom800</strain>
        <tissue evidence="2">Blood</tissue>
    </source>
</reference>
<keyword evidence="1" id="KW-1133">Transmembrane helix</keyword>
<dbReference type="AlphaFoldDB" id="A0A5N4C6G9"/>
<feature type="transmembrane region" description="Helical" evidence="1">
    <location>
        <begin position="17"/>
        <end position="36"/>
    </location>
</feature>
<name>A0A5N4C6G9_CAMDR</name>
<organism evidence="2 3">
    <name type="scientific">Camelus dromedarius</name>
    <name type="common">Dromedary</name>
    <name type="synonym">Arabian camel</name>
    <dbReference type="NCBI Taxonomy" id="9838"/>
    <lineage>
        <taxon>Eukaryota</taxon>
        <taxon>Metazoa</taxon>
        <taxon>Chordata</taxon>
        <taxon>Craniata</taxon>
        <taxon>Vertebrata</taxon>
        <taxon>Euteleostomi</taxon>
        <taxon>Mammalia</taxon>
        <taxon>Eutheria</taxon>
        <taxon>Laurasiatheria</taxon>
        <taxon>Artiodactyla</taxon>
        <taxon>Tylopoda</taxon>
        <taxon>Camelidae</taxon>
        <taxon>Camelus</taxon>
    </lineage>
</organism>
<accession>A0A5N4C6G9</accession>
<keyword evidence="1" id="KW-0812">Transmembrane</keyword>
<keyword evidence="1" id="KW-0472">Membrane</keyword>
<evidence type="ECO:0000256" key="1">
    <source>
        <dbReference type="SAM" id="Phobius"/>
    </source>
</evidence>
<gene>
    <name evidence="2" type="ORF">Cadr_000029064</name>
</gene>
<dbReference type="EMBL" id="JWIN03000034">
    <property type="protein sequence ID" value="KAB1254487.1"/>
    <property type="molecule type" value="Genomic_DNA"/>
</dbReference>
<feature type="transmembrane region" description="Helical" evidence="1">
    <location>
        <begin position="42"/>
        <end position="59"/>
    </location>
</feature>
<keyword evidence="3" id="KW-1185">Reference proteome</keyword>